<dbReference type="Proteomes" id="UP000800038">
    <property type="component" value="Unassembled WGS sequence"/>
</dbReference>
<gene>
    <name evidence="2" type="ORF">EJ02DRAFT_143270</name>
</gene>
<sequence>MLECLCIFWPMCVCSRCVFQQLLYMRVVLLHRALPSLQQLLELVPYWLSCCMLKLTLL</sequence>
<evidence type="ECO:0000313" key="3">
    <source>
        <dbReference type="Proteomes" id="UP000800038"/>
    </source>
</evidence>
<dbReference type="AlphaFoldDB" id="A0A6A5S9Z9"/>
<name>A0A6A5S9Z9_9PLEO</name>
<proteinExistence type="predicted"/>
<accession>A0A6A5S9Z9</accession>
<feature type="chain" id="PRO_5025608051" evidence="1">
    <location>
        <begin position="16"/>
        <end position="58"/>
    </location>
</feature>
<evidence type="ECO:0000313" key="2">
    <source>
        <dbReference type="EMBL" id="KAF1935226.1"/>
    </source>
</evidence>
<evidence type="ECO:0000256" key="1">
    <source>
        <dbReference type="SAM" id="SignalP"/>
    </source>
</evidence>
<feature type="signal peptide" evidence="1">
    <location>
        <begin position="1"/>
        <end position="15"/>
    </location>
</feature>
<dbReference type="EMBL" id="ML976296">
    <property type="protein sequence ID" value="KAF1935226.1"/>
    <property type="molecule type" value="Genomic_DNA"/>
</dbReference>
<protein>
    <submittedName>
        <fullName evidence="2">Uncharacterized protein</fullName>
    </submittedName>
</protein>
<organism evidence="2 3">
    <name type="scientific">Clathrospora elynae</name>
    <dbReference type="NCBI Taxonomy" id="706981"/>
    <lineage>
        <taxon>Eukaryota</taxon>
        <taxon>Fungi</taxon>
        <taxon>Dikarya</taxon>
        <taxon>Ascomycota</taxon>
        <taxon>Pezizomycotina</taxon>
        <taxon>Dothideomycetes</taxon>
        <taxon>Pleosporomycetidae</taxon>
        <taxon>Pleosporales</taxon>
        <taxon>Diademaceae</taxon>
        <taxon>Clathrospora</taxon>
    </lineage>
</organism>
<reference evidence="2" key="1">
    <citation type="journal article" date="2020" name="Stud. Mycol.">
        <title>101 Dothideomycetes genomes: a test case for predicting lifestyles and emergence of pathogens.</title>
        <authorList>
            <person name="Haridas S."/>
            <person name="Albert R."/>
            <person name="Binder M."/>
            <person name="Bloem J."/>
            <person name="Labutti K."/>
            <person name="Salamov A."/>
            <person name="Andreopoulos B."/>
            <person name="Baker S."/>
            <person name="Barry K."/>
            <person name="Bills G."/>
            <person name="Bluhm B."/>
            <person name="Cannon C."/>
            <person name="Castanera R."/>
            <person name="Culley D."/>
            <person name="Daum C."/>
            <person name="Ezra D."/>
            <person name="Gonzalez J."/>
            <person name="Henrissat B."/>
            <person name="Kuo A."/>
            <person name="Liang C."/>
            <person name="Lipzen A."/>
            <person name="Lutzoni F."/>
            <person name="Magnuson J."/>
            <person name="Mondo S."/>
            <person name="Nolan M."/>
            <person name="Ohm R."/>
            <person name="Pangilinan J."/>
            <person name="Park H.-J."/>
            <person name="Ramirez L."/>
            <person name="Alfaro M."/>
            <person name="Sun H."/>
            <person name="Tritt A."/>
            <person name="Yoshinaga Y."/>
            <person name="Zwiers L.-H."/>
            <person name="Turgeon B."/>
            <person name="Goodwin S."/>
            <person name="Spatafora J."/>
            <person name="Crous P."/>
            <person name="Grigoriev I."/>
        </authorList>
    </citation>
    <scope>NUCLEOTIDE SEQUENCE</scope>
    <source>
        <strain evidence="2">CBS 161.51</strain>
    </source>
</reference>
<keyword evidence="1" id="KW-0732">Signal</keyword>
<keyword evidence="3" id="KW-1185">Reference proteome</keyword>